<comment type="cofactor">
    <cofactor evidence="2">
        <name>Ca(2+)</name>
        <dbReference type="ChEBI" id="CHEBI:29108"/>
    </cofactor>
</comment>
<keyword evidence="11" id="KW-0119">Carbohydrate metabolism</keyword>
<evidence type="ECO:0000259" key="13">
    <source>
        <dbReference type="SMART" id="SM00656"/>
    </source>
</evidence>
<feature type="domain" description="Pectate lyase" evidence="13">
    <location>
        <begin position="54"/>
        <end position="268"/>
    </location>
</feature>
<evidence type="ECO:0000256" key="1">
    <source>
        <dbReference type="ARBA" id="ARBA00000695"/>
    </source>
</evidence>
<sequence length="330" mass="34617">MRFSLFSLSLLGLRVSALPSLFSGTDAVAALAKRQTNDEVIGYASLNGGTTGGGNAPTTTVTTFDELVAAVAGDEAKTVIVSGTIKMEAAQVNIGSNTSLLGKDSGAILIGFGVLVKGKTNVIIRNLTIQKVLEKNGDAIGVSTSTNVWIDHVDLSSEMTGDKNTYDGLIDVTTGSDYITISNSFIHDHHKASLVGNGDDTGSIDSGKMRVTFHNNYFLNVGSRAPLYRWGSGHVFNSYFEDVPDGIHVRSDAQVLVESNTWAGDVNKAIFSTSDGTPAGHAVERDNDFGGATTDFPVGTLTKVPYDYTLLGPDNVAAAVKGSAGAKLKF</sequence>
<dbReference type="PANTHER" id="PTHR31683">
    <property type="entry name" value="PECTATE LYASE 18-RELATED"/>
    <property type="match status" value="1"/>
</dbReference>
<keyword evidence="10 11" id="KW-0456">Lyase</keyword>
<organism evidence="14">
    <name type="scientific">Drepanopeziza brunnea f. sp. 'multigermtubi'</name>
    <dbReference type="NCBI Taxonomy" id="698441"/>
    <lineage>
        <taxon>Eukaryota</taxon>
        <taxon>Fungi</taxon>
        <taxon>Dikarya</taxon>
        <taxon>Ascomycota</taxon>
        <taxon>Pezizomycotina</taxon>
        <taxon>Leotiomycetes</taxon>
        <taxon>Helotiales</taxon>
        <taxon>Drepanopezizaceae</taxon>
        <taxon>Drepanopeziza</taxon>
    </lineage>
</organism>
<evidence type="ECO:0000256" key="5">
    <source>
        <dbReference type="ARBA" id="ARBA00012272"/>
    </source>
</evidence>
<dbReference type="GO" id="GO:0030570">
    <property type="term" value="F:pectate lyase activity"/>
    <property type="evidence" value="ECO:0007669"/>
    <property type="project" value="UniProtKB-EC"/>
</dbReference>
<keyword evidence="9" id="KW-0106">Calcium</keyword>
<dbReference type="OMA" id="ATWGVEG"/>
<keyword evidence="6 11" id="KW-0964">Secreted</keyword>
<evidence type="ECO:0000256" key="4">
    <source>
        <dbReference type="ARBA" id="ARBA00010980"/>
    </source>
</evidence>
<evidence type="ECO:0000256" key="10">
    <source>
        <dbReference type="ARBA" id="ARBA00023239"/>
    </source>
</evidence>
<dbReference type="AlphaFoldDB" id="D2XZ26"/>
<evidence type="ECO:0000313" key="14">
    <source>
        <dbReference type="EMBL" id="ADB23429.1"/>
    </source>
</evidence>
<evidence type="ECO:0000256" key="12">
    <source>
        <dbReference type="SAM" id="SignalP"/>
    </source>
</evidence>
<protein>
    <recommendedName>
        <fullName evidence="5">pectate lyase</fullName>
        <ecNumber evidence="5">4.2.2.2</ecNumber>
    </recommendedName>
</protein>
<evidence type="ECO:0000256" key="2">
    <source>
        <dbReference type="ARBA" id="ARBA00001913"/>
    </source>
</evidence>
<feature type="chain" id="PRO_5003039556" description="pectate lyase" evidence="12">
    <location>
        <begin position="18"/>
        <end position="330"/>
    </location>
</feature>
<dbReference type="InterPro" id="IPR002022">
    <property type="entry name" value="Pec_lyase"/>
</dbReference>
<feature type="signal peptide" evidence="12">
    <location>
        <begin position="1"/>
        <end position="17"/>
    </location>
</feature>
<reference evidence="14" key="1">
    <citation type="submission" date="2009-12" db="EMBL/GenBank/DDBJ databases">
        <title>Identifying secreted proteins of Marssonina brunnea by degenerate PCR.</title>
        <authorList>
            <person name="Cheng Q."/>
        </authorList>
    </citation>
    <scope>NUCLEOTIDE SEQUENCE</scope>
    <source>
        <strain evidence="14">S1</strain>
    </source>
</reference>
<dbReference type="PANTHER" id="PTHR31683:SF18">
    <property type="entry name" value="PECTATE LYASE 21-RELATED"/>
    <property type="match status" value="1"/>
</dbReference>
<dbReference type="FunFam" id="2.160.20.10:FF:000036">
    <property type="entry name" value="Pectate lyase A"/>
    <property type="match status" value="1"/>
</dbReference>
<comment type="catalytic activity">
    <reaction evidence="1">
        <text>Eliminative cleavage of (1-&gt;4)-alpha-D-galacturonan to give oligosaccharides with 4-deoxy-alpha-D-galact-4-enuronosyl groups at their non-reducing ends.</text>
        <dbReference type="EC" id="4.2.2.2"/>
    </reaction>
</comment>
<evidence type="ECO:0000256" key="8">
    <source>
        <dbReference type="ARBA" id="ARBA00022729"/>
    </source>
</evidence>
<evidence type="ECO:0000256" key="6">
    <source>
        <dbReference type="ARBA" id="ARBA00022525"/>
    </source>
</evidence>
<dbReference type="GO" id="GO:0005576">
    <property type="term" value="C:extracellular region"/>
    <property type="evidence" value="ECO:0007669"/>
    <property type="project" value="UniProtKB-SubCell"/>
</dbReference>
<comment type="similarity">
    <text evidence="4 11">Belongs to the polysaccharide lyase 1 family.</text>
</comment>
<evidence type="ECO:0000256" key="3">
    <source>
        <dbReference type="ARBA" id="ARBA00004613"/>
    </source>
</evidence>
<dbReference type="InterPro" id="IPR045032">
    <property type="entry name" value="PEL"/>
</dbReference>
<dbReference type="EMBL" id="GU266781">
    <property type="protein sequence ID" value="ADB23429.1"/>
    <property type="molecule type" value="mRNA"/>
</dbReference>
<dbReference type="Gene3D" id="2.160.20.10">
    <property type="entry name" value="Single-stranded right-handed beta-helix, Pectin lyase-like"/>
    <property type="match status" value="1"/>
</dbReference>
<comment type="subcellular location">
    <subcellularLocation>
        <location evidence="3 11">Secreted</location>
    </subcellularLocation>
</comment>
<dbReference type="GO" id="GO:0046872">
    <property type="term" value="F:metal ion binding"/>
    <property type="evidence" value="ECO:0007669"/>
    <property type="project" value="UniProtKB-KW"/>
</dbReference>
<name>D2XZ26_9HELO</name>
<keyword evidence="11" id="KW-0624">Polysaccharide degradation</keyword>
<dbReference type="EC" id="4.2.2.2" evidence="5"/>
<proteinExistence type="evidence at transcript level"/>
<dbReference type="CAZy" id="PL1">
    <property type="family name" value="Polysaccharide Lyase Family 1"/>
</dbReference>
<keyword evidence="8 12" id="KW-0732">Signal</keyword>
<keyword evidence="7" id="KW-0479">Metal-binding</keyword>
<dbReference type="Pfam" id="PF00544">
    <property type="entry name" value="Pectate_lyase_4"/>
    <property type="match status" value="1"/>
</dbReference>
<dbReference type="GO" id="GO:0000272">
    <property type="term" value="P:polysaccharide catabolic process"/>
    <property type="evidence" value="ECO:0007669"/>
    <property type="project" value="UniProtKB-KW"/>
</dbReference>
<accession>D2XZ26</accession>
<evidence type="ECO:0000256" key="11">
    <source>
        <dbReference type="RuleBase" id="RU361173"/>
    </source>
</evidence>
<dbReference type="SMART" id="SM00656">
    <property type="entry name" value="Amb_all"/>
    <property type="match status" value="1"/>
</dbReference>
<dbReference type="InterPro" id="IPR012334">
    <property type="entry name" value="Pectin_lyas_fold"/>
</dbReference>
<evidence type="ECO:0000256" key="9">
    <source>
        <dbReference type="ARBA" id="ARBA00022837"/>
    </source>
</evidence>
<dbReference type="InterPro" id="IPR011050">
    <property type="entry name" value="Pectin_lyase_fold/virulence"/>
</dbReference>
<dbReference type="SUPFAM" id="SSF51126">
    <property type="entry name" value="Pectin lyase-like"/>
    <property type="match status" value="1"/>
</dbReference>
<evidence type="ECO:0000256" key="7">
    <source>
        <dbReference type="ARBA" id="ARBA00022723"/>
    </source>
</evidence>